<dbReference type="SUPFAM" id="SSF48726">
    <property type="entry name" value="Immunoglobulin"/>
    <property type="match status" value="2"/>
</dbReference>
<evidence type="ECO:0000256" key="5">
    <source>
        <dbReference type="SAM" id="Phobius"/>
    </source>
</evidence>
<dbReference type="GeneTree" id="ENSGT00940000153835"/>
<dbReference type="InterPro" id="IPR013106">
    <property type="entry name" value="Ig_V-set"/>
</dbReference>
<dbReference type="AlphaFoldDB" id="A0A8C4VP21"/>
<dbReference type="InterPro" id="IPR036179">
    <property type="entry name" value="Ig-like_dom_sf"/>
</dbReference>
<evidence type="ECO:0000256" key="3">
    <source>
        <dbReference type="ARBA" id="ARBA00023319"/>
    </source>
</evidence>
<dbReference type="Pfam" id="PF07686">
    <property type="entry name" value="V-set"/>
    <property type="match status" value="2"/>
</dbReference>
<evidence type="ECO:0000259" key="7">
    <source>
        <dbReference type="PROSITE" id="PS50835"/>
    </source>
</evidence>
<name>A0A8C4VP21_9SAUR</name>
<keyword evidence="5" id="KW-0472">Membrane</keyword>
<dbReference type="SMART" id="SM00406">
    <property type="entry name" value="IGv"/>
    <property type="match status" value="2"/>
</dbReference>
<proteinExistence type="predicted"/>
<evidence type="ECO:0000313" key="8">
    <source>
        <dbReference type="Ensembl" id="ENSGEVP00005005196.1"/>
    </source>
</evidence>
<feature type="region of interest" description="Disordered" evidence="4">
    <location>
        <begin position="327"/>
        <end position="358"/>
    </location>
</feature>
<evidence type="ECO:0000313" key="9">
    <source>
        <dbReference type="Proteomes" id="UP000694390"/>
    </source>
</evidence>
<keyword evidence="3" id="KW-0393">Immunoglobulin domain</keyword>
<dbReference type="InterPro" id="IPR007110">
    <property type="entry name" value="Ig-like_dom"/>
</dbReference>
<feature type="chain" id="PRO_5034624538" evidence="6">
    <location>
        <begin position="33"/>
        <end position="421"/>
    </location>
</feature>
<gene>
    <name evidence="8" type="primary">LOC115650876</name>
</gene>
<dbReference type="Ensembl" id="ENSGEVT00005005419.1">
    <property type="protein sequence ID" value="ENSGEVP00005005196.1"/>
    <property type="gene ID" value="ENSGEVG00005003687.1"/>
</dbReference>
<reference evidence="8" key="1">
    <citation type="submission" date="2025-08" db="UniProtKB">
        <authorList>
            <consortium name="Ensembl"/>
        </authorList>
    </citation>
    <scope>IDENTIFICATION</scope>
</reference>
<organism evidence="8 9">
    <name type="scientific">Gopherus evgoodei</name>
    <name type="common">Goodes thornscrub tortoise</name>
    <dbReference type="NCBI Taxonomy" id="1825980"/>
    <lineage>
        <taxon>Eukaryota</taxon>
        <taxon>Metazoa</taxon>
        <taxon>Chordata</taxon>
        <taxon>Craniata</taxon>
        <taxon>Vertebrata</taxon>
        <taxon>Euteleostomi</taxon>
        <taxon>Archelosauria</taxon>
        <taxon>Testudinata</taxon>
        <taxon>Testudines</taxon>
        <taxon>Cryptodira</taxon>
        <taxon>Durocryptodira</taxon>
        <taxon>Testudinoidea</taxon>
        <taxon>Testudinidae</taxon>
        <taxon>Gopherus</taxon>
    </lineage>
</organism>
<feature type="transmembrane region" description="Helical" evidence="5">
    <location>
        <begin position="294"/>
        <end position="316"/>
    </location>
</feature>
<evidence type="ECO:0000256" key="1">
    <source>
        <dbReference type="ARBA" id="ARBA00022729"/>
    </source>
</evidence>
<keyword evidence="1 6" id="KW-0732">Signal</keyword>
<dbReference type="PANTHER" id="PTHR16423:SF6">
    <property type="entry name" value="TRIGGERING RECEPTOR EXPRESSED ON MYELOID CELLS 2-RELATED"/>
    <property type="match status" value="1"/>
</dbReference>
<dbReference type="PROSITE" id="PS50835">
    <property type="entry name" value="IG_LIKE"/>
    <property type="match status" value="1"/>
</dbReference>
<dbReference type="Proteomes" id="UP000694390">
    <property type="component" value="Unassembled WGS sequence"/>
</dbReference>
<reference evidence="8" key="2">
    <citation type="submission" date="2025-09" db="UniProtKB">
        <authorList>
            <consortium name="Ensembl"/>
        </authorList>
    </citation>
    <scope>IDENTIFICATION</scope>
</reference>
<dbReference type="PANTHER" id="PTHR16423">
    <property type="entry name" value="TREM-LIKE TRANSCRIPT PROTEIN"/>
    <property type="match status" value="1"/>
</dbReference>
<evidence type="ECO:0000256" key="2">
    <source>
        <dbReference type="ARBA" id="ARBA00023157"/>
    </source>
</evidence>
<evidence type="ECO:0000256" key="6">
    <source>
        <dbReference type="SAM" id="SignalP"/>
    </source>
</evidence>
<dbReference type="SMART" id="SM00409">
    <property type="entry name" value="IG"/>
    <property type="match status" value="2"/>
</dbReference>
<feature type="region of interest" description="Disordered" evidence="4">
    <location>
        <begin position="376"/>
        <end position="404"/>
    </location>
</feature>
<keyword evidence="5" id="KW-1133">Transmembrane helix</keyword>
<accession>A0A8C4VP21</accession>
<dbReference type="InterPro" id="IPR013783">
    <property type="entry name" value="Ig-like_fold"/>
</dbReference>
<feature type="signal peptide" evidence="6">
    <location>
        <begin position="1"/>
        <end position="32"/>
    </location>
</feature>
<dbReference type="InterPro" id="IPR052314">
    <property type="entry name" value="Immune_rcpt_domain"/>
</dbReference>
<dbReference type="GO" id="GO:0009986">
    <property type="term" value="C:cell surface"/>
    <property type="evidence" value="ECO:0007669"/>
    <property type="project" value="TreeGrafter"/>
</dbReference>
<keyword evidence="9" id="KW-1185">Reference proteome</keyword>
<dbReference type="Gene3D" id="2.60.40.10">
    <property type="entry name" value="Immunoglobulins"/>
    <property type="match status" value="2"/>
</dbReference>
<dbReference type="GO" id="GO:0038023">
    <property type="term" value="F:signaling receptor activity"/>
    <property type="evidence" value="ECO:0007669"/>
    <property type="project" value="TreeGrafter"/>
</dbReference>
<dbReference type="InterPro" id="IPR003599">
    <property type="entry name" value="Ig_sub"/>
</dbReference>
<protein>
    <submittedName>
        <fullName evidence="8">Triggering receptor expressed on myeloid cells 1-like</fullName>
    </submittedName>
</protein>
<keyword evidence="2" id="KW-1015">Disulfide bond</keyword>
<sequence length="421" mass="47375">MGYSSNAPSVGLKTDMELRFLLLLLCISGFEAQEFDAVVSRVEGQRLIVECRYNYWDYSAMLKSWCQLRDEKCFPLVSTSYTSYGYRNKATFGRATIEDHTGNRIVTITMEKLQVQDSGVYWCARYYPPNTMYPLMTIKLDVSKEVQEYDAIEGQSLSVQCPYNIQDYKEVKKAWCRRKGQNRCDVLVNTGHRHYRYQNRAQKGRARIHDDTQKGIVTVTMENLQVDDAGVYWCAHYKPPSFYLIFEVKLAVTKATTTSVVPVTSSTGHTSLVLSTASAGVTPADSSLSNERNFIILGVVLGVLFILALIGLVILCTQKSKQLKTRGDGQAEAIYEEPRNDTVSQGFGNMYDPKDDKQELPQDLKYATLAFKSRPSPRESVYANITPSRALETPHTRAPTEPVEYASISLKPLASGAKSWS</sequence>
<evidence type="ECO:0000256" key="4">
    <source>
        <dbReference type="SAM" id="MobiDB-lite"/>
    </source>
</evidence>
<keyword evidence="5" id="KW-0812">Transmembrane</keyword>
<dbReference type="CDD" id="cd05716">
    <property type="entry name" value="IgV_pIgR_like"/>
    <property type="match status" value="1"/>
</dbReference>
<feature type="domain" description="Ig-like" evidence="7">
    <location>
        <begin position="134"/>
        <end position="234"/>
    </location>
</feature>